<dbReference type="InterPro" id="IPR021136">
    <property type="entry name" value="Flagellar_hook_control-like_C"/>
</dbReference>
<accession>A0A7C2XV32</accession>
<gene>
    <name evidence="3" type="ORF">ENN98_02865</name>
</gene>
<dbReference type="Pfam" id="PF02120">
    <property type="entry name" value="Flg_hook"/>
    <property type="match status" value="1"/>
</dbReference>
<evidence type="ECO:0000256" key="1">
    <source>
        <dbReference type="SAM" id="MobiDB-lite"/>
    </source>
</evidence>
<sequence length="376" mass="39062">MIKIGGQIPTPRPAGGRGDGGGPAAVKPAGPPVSLEQGALLRGRVVSSGADGRLVLDLAGQRIEARSMVPLSPGREFWFEVRQGGQEPRLALADKQGAAHRFLQQASGGLQELNRLGALLSLLGRVLPAAGSATPSPPVGTVAGEGDPAALLSRLVLGPEPEPEKIVRLLTMLRGGESALGTRGPLPNLAGRLQALVAAAGSPPPPALPEGDDSAPAASLREALTGLARAGGVLEALVTMNEQPPPPGQAPFWLLPCFFALDAGAGSWLLSRGEAGEEGEESSSLVFFLEMSRLGELQLQVRVRRERLEGDFFLADPEAARFLRGRLGELRERLAALGYQSVLRCRVGAKPLLPALKAALEKAAGSASLRLIDIKA</sequence>
<dbReference type="AlphaFoldDB" id="A0A7C2XV32"/>
<keyword evidence="3" id="KW-0282">Flagellum</keyword>
<comment type="caution">
    <text evidence="3">The sequence shown here is derived from an EMBL/GenBank/DDBJ whole genome shotgun (WGS) entry which is preliminary data.</text>
</comment>
<reference evidence="3" key="1">
    <citation type="journal article" date="2020" name="mSystems">
        <title>Genome- and Community-Level Interaction Insights into Carbon Utilization and Element Cycling Functions of Hydrothermarchaeota in Hydrothermal Sediment.</title>
        <authorList>
            <person name="Zhou Z."/>
            <person name="Liu Y."/>
            <person name="Xu W."/>
            <person name="Pan J."/>
            <person name="Luo Z.H."/>
            <person name="Li M."/>
        </authorList>
    </citation>
    <scope>NUCLEOTIDE SEQUENCE [LARGE SCALE GENOMIC DNA]</scope>
    <source>
        <strain evidence="3">SpSt-1224</strain>
    </source>
</reference>
<keyword evidence="3" id="KW-0966">Cell projection</keyword>
<evidence type="ECO:0000313" key="3">
    <source>
        <dbReference type="EMBL" id="HET97638.1"/>
    </source>
</evidence>
<feature type="region of interest" description="Disordered" evidence="1">
    <location>
        <begin position="1"/>
        <end position="32"/>
    </location>
</feature>
<proteinExistence type="predicted"/>
<keyword evidence="3" id="KW-0969">Cilium</keyword>
<dbReference type="EMBL" id="DSDS01000064">
    <property type="protein sequence ID" value="HET97638.1"/>
    <property type="molecule type" value="Genomic_DNA"/>
</dbReference>
<dbReference type="Proteomes" id="UP000885986">
    <property type="component" value="Unassembled WGS sequence"/>
</dbReference>
<evidence type="ECO:0000259" key="2">
    <source>
        <dbReference type="Pfam" id="PF02120"/>
    </source>
</evidence>
<name>A0A7C2XV32_9BACT</name>
<feature type="domain" description="Flagellar hook-length control protein-like C-terminal" evidence="2">
    <location>
        <begin position="274"/>
        <end position="342"/>
    </location>
</feature>
<protein>
    <submittedName>
        <fullName evidence="3">Flagellar hook-length control protein FliK</fullName>
    </submittedName>
</protein>
<organism evidence="3">
    <name type="scientific">Desulfurivibrio alkaliphilus</name>
    <dbReference type="NCBI Taxonomy" id="427923"/>
    <lineage>
        <taxon>Bacteria</taxon>
        <taxon>Pseudomonadati</taxon>
        <taxon>Thermodesulfobacteriota</taxon>
        <taxon>Desulfobulbia</taxon>
        <taxon>Desulfobulbales</taxon>
        <taxon>Desulfobulbaceae</taxon>
        <taxon>Desulfurivibrio</taxon>
    </lineage>
</organism>